<gene>
    <name evidence="2" type="ORF">ACFSW4_11340</name>
</gene>
<organism evidence="2 3">
    <name type="scientific">Piscibacillus salipiscarius</name>
    <dbReference type="NCBI Taxonomy" id="299480"/>
    <lineage>
        <taxon>Bacteria</taxon>
        <taxon>Bacillati</taxon>
        <taxon>Bacillota</taxon>
        <taxon>Bacilli</taxon>
        <taxon>Bacillales</taxon>
        <taxon>Bacillaceae</taxon>
        <taxon>Piscibacillus</taxon>
    </lineage>
</organism>
<comment type="caution">
    <text evidence="2">The sequence shown here is derived from an EMBL/GenBank/DDBJ whole genome shotgun (WGS) entry which is preliminary data.</text>
</comment>
<proteinExistence type="predicted"/>
<dbReference type="PANTHER" id="PTHR32060">
    <property type="entry name" value="TAIL-SPECIFIC PROTEASE"/>
    <property type="match status" value="1"/>
</dbReference>
<dbReference type="InterPro" id="IPR005151">
    <property type="entry name" value="Tail-specific_protease"/>
</dbReference>
<dbReference type="Gene3D" id="3.90.226.10">
    <property type="entry name" value="2-enoyl-CoA Hydratase, Chain A, domain 1"/>
    <property type="match status" value="1"/>
</dbReference>
<dbReference type="PANTHER" id="PTHR32060:SF30">
    <property type="entry name" value="CARBOXY-TERMINAL PROCESSING PROTEASE CTPA"/>
    <property type="match status" value="1"/>
</dbReference>
<dbReference type="RefSeq" id="WP_377329378.1">
    <property type="nucleotide sequence ID" value="NZ_JBHUMZ010000025.1"/>
</dbReference>
<keyword evidence="3" id="KW-1185">Reference proteome</keyword>
<evidence type="ECO:0000313" key="3">
    <source>
        <dbReference type="Proteomes" id="UP001597452"/>
    </source>
</evidence>
<dbReference type="Pfam" id="PF03572">
    <property type="entry name" value="Peptidase_S41"/>
    <property type="match status" value="1"/>
</dbReference>
<dbReference type="SUPFAM" id="SSF52096">
    <property type="entry name" value="ClpP/crotonase"/>
    <property type="match status" value="1"/>
</dbReference>
<evidence type="ECO:0000313" key="2">
    <source>
        <dbReference type="EMBL" id="MFD2639464.1"/>
    </source>
</evidence>
<reference evidence="3" key="1">
    <citation type="journal article" date="2019" name="Int. J. Syst. Evol. Microbiol.">
        <title>The Global Catalogue of Microorganisms (GCM) 10K type strain sequencing project: providing services to taxonomists for standard genome sequencing and annotation.</title>
        <authorList>
            <consortium name="The Broad Institute Genomics Platform"/>
            <consortium name="The Broad Institute Genome Sequencing Center for Infectious Disease"/>
            <person name="Wu L."/>
            <person name="Ma J."/>
        </authorList>
    </citation>
    <scope>NUCLEOTIDE SEQUENCE [LARGE SCALE GENOMIC DNA]</scope>
    <source>
        <strain evidence="3">TISTR 1571</strain>
    </source>
</reference>
<dbReference type="Proteomes" id="UP001597452">
    <property type="component" value="Unassembled WGS sequence"/>
</dbReference>
<dbReference type="InterPro" id="IPR029045">
    <property type="entry name" value="ClpP/crotonase-like_dom_sf"/>
</dbReference>
<feature type="domain" description="Tail specific protease" evidence="1">
    <location>
        <begin position="177"/>
        <end position="394"/>
    </location>
</feature>
<name>A0ABW5QC30_9BACI</name>
<dbReference type="Gene3D" id="3.30.750.44">
    <property type="match status" value="1"/>
</dbReference>
<dbReference type="EMBL" id="JBHUMZ010000025">
    <property type="protein sequence ID" value="MFD2639464.1"/>
    <property type="molecule type" value="Genomic_DNA"/>
</dbReference>
<sequence length="423" mass="49288">MYEQIFEEIVNIIHHDYAGCEDKRGWDDPEKYREKIYNQNLTAHEFVELVEEYIADLKDPHMFFRLIGEEKALDIGFKVRRYENALYVTELIGETRLEIGDRIVALDQLRINEISEIYSKYLYDKPSERENWLPVLKKYNEATIKKSNGDIKQIRIRRYVKSDYKPEYSFEKLKPDTSYIKMTDFLNPDSINQLIQKHEHELNTSDYLILDVRKNLGGSDSAFQALIPFLFPEGKTKLDLAKNYTQIFNATDRSSDLTIRSVQEFMSNVEDPQVKKNAQSFIDTWKKYRGKGFVVFDQDLNPEPELIEGKSNPKKVAVLSDVYCGSAGDVFVEFCKFSNKVTVIGRGTAGVNDYSNLARMRWDNQFELLYPTSKLTRVDEGKGMTGIGILPDVYIPWTPEHLTRDVDLEHALDLFYQESLTFD</sequence>
<evidence type="ECO:0000259" key="1">
    <source>
        <dbReference type="Pfam" id="PF03572"/>
    </source>
</evidence>
<protein>
    <submittedName>
        <fullName evidence="2">S41 family peptidase</fullName>
    </submittedName>
</protein>
<accession>A0ABW5QC30</accession>